<keyword evidence="1" id="KW-0472">Membrane</keyword>
<proteinExistence type="predicted"/>
<dbReference type="EMBL" id="JBHSAF010000014">
    <property type="protein sequence ID" value="MFC3913947.1"/>
    <property type="molecule type" value="Genomic_DNA"/>
</dbReference>
<evidence type="ECO:0000256" key="1">
    <source>
        <dbReference type="SAM" id="Phobius"/>
    </source>
</evidence>
<feature type="transmembrane region" description="Helical" evidence="1">
    <location>
        <begin position="111"/>
        <end position="129"/>
    </location>
</feature>
<protein>
    <submittedName>
        <fullName evidence="3">Ion channel</fullName>
    </submittedName>
</protein>
<reference evidence="4" key="1">
    <citation type="journal article" date="2019" name="Int. J. Syst. Evol. Microbiol.">
        <title>The Global Catalogue of Microorganisms (GCM) 10K type strain sequencing project: providing services to taxonomists for standard genome sequencing and annotation.</title>
        <authorList>
            <consortium name="The Broad Institute Genomics Platform"/>
            <consortium name="The Broad Institute Genome Sequencing Center for Infectious Disease"/>
            <person name="Wu L."/>
            <person name="Ma J."/>
        </authorList>
    </citation>
    <scope>NUCLEOTIDE SEQUENCE [LARGE SCALE GENOMIC DNA]</scope>
    <source>
        <strain evidence="4">CCUG 54939</strain>
    </source>
</reference>
<organism evidence="3 4">
    <name type="scientific">Pseudaeromonas sharmana</name>
    <dbReference type="NCBI Taxonomy" id="328412"/>
    <lineage>
        <taxon>Bacteria</taxon>
        <taxon>Pseudomonadati</taxon>
        <taxon>Pseudomonadota</taxon>
        <taxon>Gammaproteobacteria</taxon>
        <taxon>Aeromonadales</taxon>
        <taxon>Aeromonadaceae</taxon>
        <taxon>Pseudaeromonas</taxon>
    </lineage>
</organism>
<dbReference type="Gene3D" id="1.10.287.70">
    <property type="match status" value="1"/>
</dbReference>
<dbReference type="Proteomes" id="UP001595692">
    <property type="component" value="Unassembled WGS sequence"/>
</dbReference>
<evidence type="ECO:0000313" key="3">
    <source>
        <dbReference type="EMBL" id="MFC3913947.1"/>
    </source>
</evidence>
<dbReference type="SUPFAM" id="SSF81324">
    <property type="entry name" value="Voltage-gated potassium channels"/>
    <property type="match status" value="1"/>
</dbReference>
<feature type="transmembrane region" description="Helical" evidence="1">
    <location>
        <begin position="43"/>
        <end position="72"/>
    </location>
</feature>
<dbReference type="RefSeq" id="WP_377152360.1">
    <property type="nucleotide sequence ID" value="NZ_JBHSAF010000014.1"/>
</dbReference>
<comment type="caution">
    <text evidence="3">The sequence shown here is derived from an EMBL/GenBank/DDBJ whole genome shotgun (WGS) entry which is preliminary data.</text>
</comment>
<keyword evidence="1" id="KW-1133">Transmembrane helix</keyword>
<dbReference type="Pfam" id="PF07885">
    <property type="entry name" value="Ion_trans_2"/>
    <property type="match status" value="1"/>
</dbReference>
<keyword evidence="4" id="KW-1185">Reference proteome</keyword>
<feature type="transmembrane region" description="Helical" evidence="1">
    <location>
        <begin position="12"/>
        <end position="31"/>
    </location>
</feature>
<name>A0ABV8CP37_9GAMM</name>
<gene>
    <name evidence="3" type="ORF">ACFOSS_10770</name>
</gene>
<evidence type="ECO:0000313" key="4">
    <source>
        <dbReference type="Proteomes" id="UP001595692"/>
    </source>
</evidence>
<accession>A0ABV8CP37</accession>
<keyword evidence="1" id="KW-0812">Transmembrane</keyword>
<dbReference type="InterPro" id="IPR013099">
    <property type="entry name" value="K_chnl_dom"/>
</dbReference>
<evidence type="ECO:0000259" key="2">
    <source>
        <dbReference type="Pfam" id="PF07885"/>
    </source>
</evidence>
<feature type="domain" description="Potassium channel" evidence="2">
    <location>
        <begin position="62"/>
        <end position="130"/>
    </location>
</feature>
<sequence length="142" mass="15914">MLNVLLIGMPIVWGNLLLQTHINVWSIRYYLRKSGQSTRDAQGAWPLFGVITILMFGTMLQIALWGALFWWLDEFPTLETAIYHSGVNFSTLGYGDLVMSAKWRLLGPLEAINGALMISLSGATILALLQQQLRDKFRGTAN</sequence>